<dbReference type="NCBIfam" id="TIGR01499">
    <property type="entry name" value="folC"/>
    <property type="match status" value="1"/>
</dbReference>
<evidence type="ECO:0000313" key="13">
    <source>
        <dbReference type="Proteomes" id="UP000017396"/>
    </source>
</evidence>
<dbReference type="SUPFAM" id="SSF53244">
    <property type="entry name" value="MurD-like peptide ligases, peptide-binding domain"/>
    <property type="match status" value="1"/>
</dbReference>
<dbReference type="AlphaFoldDB" id="U5QJG5"/>
<evidence type="ECO:0000313" key="12">
    <source>
        <dbReference type="EMBL" id="AGY59018.1"/>
    </source>
</evidence>
<dbReference type="STRING" id="1183438.GKIL_2772"/>
<dbReference type="SUPFAM" id="SSF53623">
    <property type="entry name" value="MurD-like peptide ligases, catalytic domain"/>
    <property type="match status" value="1"/>
</dbReference>
<dbReference type="PATRIC" id="fig|1183438.3.peg.2731"/>
<comment type="cofactor">
    <cofactor evidence="1">
        <name>Mg(2+)</name>
        <dbReference type="ChEBI" id="CHEBI:18420"/>
    </cofactor>
</comment>
<dbReference type="PANTHER" id="PTHR11136">
    <property type="entry name" value="FOLYLPOLYGLUTAMATE SYNTHASE-RELATED"/>
    <property type="match status" value="1"/>
</dbReference>
<dbReference type="EC" id="6.3.2.17" evidence="3"/>
<evidence type="ECO:0000256" key="3">
    <source>
        <dbReference type="ARBA" id="ARBA00013025"/>
    </source>
</evidence>
<dbReference type="InterPro" id="IPR036565">
    <property type="entry name" value="Mur-like_cat_sf"/>
</dbReference>
<dbReference type="PANTHER" id="PTHR11136:SF0">
    <property type="entry name" value="DIHYDROFOLATE SYNTHETASE-RELATED"/>
    <property type="match status" value="1"/>
</dbReference>
<dbReference type="Gene3D" id="3.90.190.20">
    <property type="entry name" value="Mur ligase, C-terminal domain"/>
    <property type="match status" value="1"/>
</dbReference>
<keyword evidence="6 10" id="KW-0547">Nucleotide-binding</keyword>
<dbReference type="OrthoDB" id="9809356at2"/>
<dbReference type="InterPro" id="IPR001645">
    <property type="entry name" value="Folylpolyglutamate_synth"/>
</dbReference>
<keyword evidence="7 10" id="KW-0067">ATP-binding</keyword>
<proteinExistence type="inferred from homology"/>
<evidence type="ECO:0000256" key="9">
    <source>
        <dbReference type="ARBA" id="ARBA00047493"/>
    </source>
</evidence>
<dbReference type="KEGG" id="glj:GKIL_2772"/>
<dbReference type="InterPro" id="IPR013221">
    <property type="entry name" value="Mur_ligase_cen"/>
</dbReference>
<dbReference type="EMBL" id="CP003587">
    <property type="protein sequence ID" value="AGY59018.1"/>
    <property type="molecule type" value="Genomic_DNA"/>
</dbReference>
<evidence type="ECO:0000259" key="11">
    <source>
        <dbReference type="Pfam" id="PF08245"/>
    </source>
</evidence>
<evidence type="ECO:0000256" key="8">
    <source>
        <dbReference type="ARBA" id="ARBA00022842"/>
    </source>
</evidence>
<protein>
    <recommendedName>
        <fullName evidence="3">tetrahydrofolate synthase</fullName>
        <ecNumber evidence="3">6.3.2.17</ecNumber>
    </recommendedName>
</protein>
<dbReference type="GO" id="GO:0008841">
    <property type="term" value="F:dihydrofolate synthase activity"/>
    <property type="evidence" value="ECO:0007669"/>
    <property type="project" value="TreeGrafter"/>
</dbReference>
<keyword evidence="5" id="KW-0479">Metal-binding</keyword>
<evidence type="ECO:0000256" key="1">
    <source>
        <dbReference type="ARBA" id="ARBA00001946"/>
    </source>
</evidence>
<dbReference type="Proteomes" id="UP000017396">
    <property type="component" value="Chromosome"/>
</dbReference>
<evidence type="ECO:0000256" key="5">
    <source>
        <dbReference type="ARBA" id="ARBA00022723"/>
    </source>
</evidence>
<keyword evidence="4 10" id="KW-0436">Ligase</keyword>
<dbReference type="HOGENOM" id="CLU_015869_1_1_3"/>
<keyword evidence="13" id="KW-1185">Reference proteome</keyword>
<organism evidence="12 13">
    <name type="scientific">Gloeobacter kilaueensis (strain ATCC BAA-2537 / CCAP 1431/1 / ULC 316 / JS1)</name>
    <dbReference type="NCBI Taxonomy" id="1183438"/>
    <lineage>
        <taxon>Bacteria</taxon>
        <taxon>Bacillati</taxon>
        <taxon>Cyanobacteriota</taxon>
        <taxon>Cyanophyceae</taxon>
        <taxon>Gloeobacterales</taxon>
        <taxon>Gloeobacteraceae</taxon>
        <taxon>Gloeobacter</taxon>
    </lineage>
</organism>
<evidence type="ECO:0000256" key="2">
    <source>
        <dbReference type="ARBA" id="ARBA00008276"/>
    </source>
</evidence>
<feature type="domain" description="Mur ligase central" evidence="11">
    <location>
        <begin position="74"/>
        <end position="219"/>
    </location>
</feature>
<name>U5QJG5_GLOK1</name>
<reference evidence="12 13" key="1">
    <citation type="journal article" date="2013" name="PLoS ONE">
        <title>Cultivation and Complete Genome Sequencing of Gloeobacter kilaueensis sp. nov., from a Lava Cave in Kilauea Caldera, Hawai'i.</title>
        <authorList>
            <person name="Saw J.H."/>
            <person name="Schatz M."/>
            <person name="Brown M.V."/>
            <person name="Kunkel D.D."/>
            <person name="Foster J.S."/>
            <person name="Shick H."/>
            <person name="Christensen S."/>
            <person name="Hou S."/>
            <person name="Wan X."/>
            <person name="Donachie S.P."/>
        </authorList>
    </citation>
    <scope>NUCLEOTIDE SEQUENCE [LARGE SCALE GENOMIC DNA]</scope>
    <source>
        <strain evidence="13">JS</strain>
    </source>
</reference>
<evidence type="ECO:0000256" key="6">
    <source>
        <dbReference type="ARBA" id="ARBA00022741"/>
    </source>
</evidence>
<accession>U5QJG5</accession>
<dbReference type="eggNOG" id="COG0285">
    <property type="taxonomic scope" value="Bacteria"/>
</dbReference>
<evidence type="ECO:0000256" key="7">
    <source>
        <dbReference type="ARBA" id="ARBA00022840"/>
    </source>
</evidence>
<dbReference type="InterPro" id="IPR036615">
    <property type="entry name" value="Mur_ligase_C_dom_sf"/>
</dbReference>
<dbReference type="Gene3D" id="3.40.1190.10">
    <property type="entry name" value="Mur-like, catalytic domain"/>
    <property type="match status" value="1"/>
</dbReference>
<keyword evidence="8" id="KW-0460">Magnesium</keyword>
<sequence length="444" mass="47289">MAGVFSFDPAAVCRCAQDAAFRLEEDRPCLVPTVIDQPYLDSLQIFGIHLGLERIRALLDALGNPQNAFEVIHVAGTNGKGSVCAYLSAILQAAGLRTGRYTSPHLVRWNERIWLDGHWIEDGPLDACLSEVQAATALLADALGPPTQFEVMTAAALLHFARAKVQVAVVEVGLGGRLDATNVFDRPLVSVITGIGLDHCAQLGDTAAAIAAEKAGILRPGVPLVCAPVEPEAERVICERAAALAVPVTVAHPAQEAAPGEAVWEGFRYRLPLAGAVQLQNSATALAVCRVLTQRGLAIGEQALRQGLARTHWPGRYQWQQEQLLLDGAHNPQAAVHLRHYLDAIRPGEPVRWIVGILKSKDARSMLTALLRPGDRLLAVPVPDSDSYPPAELVAMARSLGIEAREASNTGEALTGPWEYLSVIAGSLYLIGAHLGAGAPQTSN</sequence>
<dbReference type="GO" id="GO:0046872">
    <property type="term" value="F:metal ion binding"/>
    <property type="evidence" value="ECO:0007669"/>
    <property type="project" value="UniProtKB-KW"/>
</dbReference>
<gene>
    <name evidence="12" type="primary">folC</name>
    <name evidence="12" type="ORF">GKIL_2772</name>
</gene>
<dbReference type="GO" id="GO:0005524">
    <property type="term" value="F:ATP binding"/>
    <property type="evidence" value="ECO:0007669"/>
    <property type="project" value="UniProtKB-KW"/>
</dbReference>
<comment type="catalytic activity">
    <reaction evidence="9">
        <text>(6S)-5,6,7,8-tetrahydrofolyl-(gamma-L-Glu)(n) + L-glutamate + ATP = (6S)-5,6,7,8-tetrahydrofolyl-(gamma-L-Glu)(n+1) + ADP + phosphate + H(+)</text>
        <dbReference type="Rhea" id="RHEA:10580"/>
        <dbReference type="Rhea" id="RHEA-COMP:14738"/>
        <dbReference type="Rhea" id="RHEA-COMP:14740"/>
        <dbReference type="ChEBI" id="CHEBI:15378"/>
        <dbReference type="ChEBI" id="CHEBI:29985"/>
        <dbReference type="ChEBI" id="CHEBI:30616"/>
        <dbReference type="ChEBI" id="CHEBI:43474"/>
        <dbReference type="ChEBI" id="CHEBI:141005"/>
        <dbReference type="ChEBI" id="CHEBI:456216"/>
        <dbReference type="EC" id="6.3.2.17"/>
    </reaction>
</comment>
<dbReference type="GO" id="GO:0005737">
    <property type="term" value="C:cytoplasm"/>
    <property type="evidence" value="ECO:0007669"/>
    <property type="project" value="TreeGrafter"/>
</dbReference>
<comment type="similarity">
    <text evidence="2 10">Belongs to the folylpolyglutamate synthase family.</text>
</comment>
<dbReference type="GO" id="GO:0004326">
    <property type="term" value="F:tetrahydrofolylpolyglutamate synthase activity"/>
    <property type="evidence" value="ECO:0007669"/>
    <property type="project" value="UniProtKB-EC"/>
</dbReference>
<evidence type="ECO:0000256" key="10">
    <source>
        <dbReference type="PIRNR" id="PIRNR001563"/>
    </source>
</evidence>
<dbReference type="Pfam" id="PF08245">
    <property type="entry name" value="Mur_ligase_M"/>
    <property type="match status" value="1"/>
</dbReference>
<dbReference type="FunFam" id="3.40.1190.10:FF:000011">
    <property type="entry name" value="Folylpolyglutamate synthase/dihydrofolate synthase"/>
    <property type="match status" value="1"/>
</dbReference>
<evidence type="ECO:0000256" key="4">
    <source>
        <dbReference type="ARBA" id="ARBA00022598"/>
    </source>
</evidence>
<dbReference type="PIRSF" id="PIRSF001563">
    <property type="entry name" value="Folylpolyglu_synth"/>
    <property type="match status" value="1"/>
</dbReference>